<evidence type="ECO:0000256" key="5">
    <source>
        <dbReference type="ARBA" id="ARBA00022691"/>
    </source>
</evidence>
<organism evidence="8 9">
    <name type="scientific">Phocaeicola faecium</name>
    <dbReference type="NCBI Taxonomy" id="2762213"/>
    <lineage>
        <taxon>Bacteria</taxon>
        <taxon>Pseudomonadati</taxon>
        <taxon>Bacteroidota</taxon>
        <taxon>Bacteroidia</taxon>
        <taxon>Bacteroidales</taxon>
        <taxon>Bacteroidaceae</taxon>
        <taxon>Phocaeicola</taxon>
    </lineage>
</organism>
<accession>A0ABR8VF43</accession>
<sequence length="293" mass="32987">MKANAPHIVQYQGSKRILAPQILRYFPLRFKRLIEPFAGMAAISIAVAQQNRTSNYIINDINGPLVALLREAIQNPDLLITKYQFLWNGQFEYPGGSVEHYYYVRELFNAGEQSAENMLYLLARCVKGAVRYGRNGNFNQSPDKRRNGTNPQTLANNVRNISGMLKDKVEFAATDYREILNTAEKGDIVYMDPPYQGVSNAKDSRYVSGIDFADFIEAIDVLNRKGVDFVISYDGKCGDRVYGEELPIDLECQKIYLNAGLSSQSTLLGKRETTLEALYISKNLSQKGISLPI</sequence>
<dbReference type="NCBIfam" id="TIGR00571">
    <property type="entry name" value="dam"/>
    <property type="match status" value="1"/>
</dbReference>
<dbReference type="GO" id="GO:0008168">
    <property type="term" value="F:methyltransferase activity"/>
    <property type="evidence" value="ECO:0007669"/>
    <property type="project" value="UniProtKB-KW"/>
</dbReference>
<dbReference type="Proteomes" id="UP000616346">
    <property type="component" value="Unassembled WGS sequence"/>
</dbReference>
<protein>
    <recommendedName>
        <fullName evidence="2 7">Site-specific DNA-methyltransferase (adenine-specific)</fullName>
        <ecNumber evidence="2 7">2.1.1.72</ecNumber>
    </recommendedName>
</protein>
<dbReference type="Gene3D" id="1.10.1020.10">
    <property type="entry name" value="Adenine-specific Methyltransferase, Domain 2"/>
    <property type="match status" value="1"/>
</dbReference>
<name>A0ABR8VF43_9BACT</name>
<dbReference type="Pfam" id="PF02086">
    <property type="entry name" value="MethyltransfD12"/>
    <property type="match status" value="1"/>
</dbReference>
<dbReference type="InterPro" id="IPR029063">
    <property type="entry name" value="SAM-dependent_MTases_sf"/>
</dbReference>
<dbReference type="InterPro" id="IPR012263">
    <property type="entry name" value="M_m6A_EcoRV"/>
</dbReference>
<dbReference type="PANTHER" id="PTHR30481:SF3">
    <property type="entry name" value="DNA ADENINE METHYLASE"/>
    <property type="match status" value="1"/>
</dbReference>
<evidence type="ECO:0000313" key="9">
    <source>
        <dbReference type="Proteomes" id="UP000616346"/>
    </source>
</evidence>
<keyword evidence="3 7" id="KW-0489">Methyltransferase</keyword>
<dbReference type="InterPro" id="IPR012327">
    <property type="entry name" value="MeTrfase_D12"/>
</dbReference>
<dbReference type="RefSeq" id="WP_191710948.1">
    <property type="nucleotide sequence ID" value="NZ_JACSPQ010000060.1"/>
</dbReference>
<evidence type="ECO:0000256" key="4">
    <source>
        <dbReference type="ARBA" id="ARBA00022679"/>
    </source>
</evidence>
<evidence type="ECO:0000256" key="2">
    <source>
        <dbReference type="ARBA" id="ARBA00011900"/>
    </source>
</evidence>
<dbReference type="PANTHER" id="PTHR30481">
    <property type="entry name" value="DNA ADENINE METHYLASE"/>
    <property type="match status" value="1"/>
</dbReference>
<dbReference type="EMBL" id="JACSPQ010000060">
    <property type="protein sequence ID" value="MBD8003407.1"/>
    <property type="molecule type" value="Genomic_DNA"/>
</dbReference>
<dbReference type="PROSITE" id="PS00092">
    <property type="entry name" value="N6_MTASE"/>
    <property type="match status" value="1"/>
</dbReference>
<proteinExistence type="inferred from homology"/>
<reference evidence="8 9" key="1">
    <citation type="submission" date="2020-08" db="EMBL/GenBank/DDBJ databases">
        <title>A Genomic Blueprint of the Chicken Gut Microbiome.</title>
        <authorList>
            <person name="Gilroy R."/>
            <person name="Ravi A."/>
            <person name="Getino M."/>
            <person name="Pursley I."/>
            <person name="Horton D.L."/>
            <person name="Alikhan N.-F."/>
            <person name="Baker D."/>
            <person name="Gharbi K."/>
            <person name="Hall N."/>
            <person name="Watson M."/>
            <person name="Adriaenssens E.M."/>
            <person name="Foster-Nyarko E."/>
            <person name="Jarju S."/>
            <person name="Secka A."/>
            <person name="Antonio M."/>
            <person name="Oren A."/>
            <person name="Chaudhuri R."/>
            <person name="La Ragione R.M."/>
            <person name="Hildebrand F."/>
            <person name="Pallen M.J."/>
        </authorList>
    </citation>
    <scope>NUCLEOTIDE SEQUENCE [LARGE SCALE GENOMIC DNA]</scope>
    <source>
        <strain evidence="8 9">Sa1YUN3</strain>
    </source>
</reference>
<evidence type="ECO:0000256" key="7">
    <source>
        <dbReference type="RuleBase" id="RU361257"/>
    </source>
</evidence>
<dbReference type="PIRSF" id="PIRSF000398">
    <property type="entry name" value="M_m6A_EcoRV"/>
    <property type="match status" value="1"/>
</dbReference>
<dbReference type="GO" id="GO:0032259">
    <property type="term" value="P:methylation"/>
    <property type="evidence" value="ECO:0007669"/>
    <property type="project" value="UniProtKB-KW"/>
</dbReference>
<comment type="catalytic activity">
    <reaction evidence="6 7">
        <text>a 2'-deoxyadenosine in DNA + S-adenosyl-L-methionine = an N(6)-methyl-2'-deoxyadenosine in DNA + S-adenosyl-L-homocysteine + H(+)</text>
        <dbReference type="Rhea" id="RHEA:15197"/>
        <dbReference type="Rhea" id="RHEA-COMP:12418"/>
        <dbReference type="Rhea" id="RHEA-COMP:12419"/>
        <dbReference type="ChEBI" id="CHEBI:15378"/>
        <dbReference type="ChEBI" id="CHEBI:57856"/>
        <dbReference type="ChEBI" id="CHEBI:59789"/>
        <dbReference type="ChEBI" id="CHEBI:90615"/>
        <dbReference type="ChEBI" id="CHEBI:90616"/>
        <dbReference type="EC" id="2.1.1.72"/>
    </reaction>
</comment>
<keyword evidence="5 7" id="KW-0949">S-adenosyl-L-methionine</keyword>
<dbReference type="InterPro" id="IPR002052">
    <property type="entry name" value="DNA_methylase_N6_adenine_CS"/>
</dbReference>
<keyword evidence="9" id="KW-1185">Reference proteome</keyword>
<evidence type="ECO:0000256" key="3">
    <source>
        <dbReference type="ARBA" id="ARBA00022603"/>
    </source>
</evidence>
<dbReference type="EC" id="2.1.1.72" evidence="2 7"/>
<keyword evidence="4 7" id="KW-0808">Transferase</keyword>
<evidence type="ECO:0000256" key="6">
    <source>
        <dbReference type="ARBA" id="ARBA00047942"/>
    </source>
</evidence>
<dbReference type="Gene3D" id="3.40.50.150">
    <property type="entry name" value="Vaccinia Virus protein VP39"/>
    <property type="match status" value="1"/>
</dbReference>
<evidence type="ECO:0000256" key="1">
    <source>
        <dbReference type="ARBA" id="ARBA00006594"/>
    </source>
</evidence>
<evidence type="ECO:0000313" key="8">
    <source>
        <dbReference type="EMBL" id="MBD8003407.1"/>
    </source>
</evidence>
<comment type="caution">
    <text evidence="8">The sequence shown here is derived from an EMBL/GenBank/DDBJ whole genome shotgun (WGS) entry which is preliminary data.</text>
</comment>
<dbReference type="PRINTS" id="PR00505">
    <property type="entry name" value="D12N6MTFRASE"/>
</dbReference>
<dbReference type="SUPFAM" id="SSF53335">
    <property type="entry name" value="S-adenosyl-L-methionine-dependent methyltransferases"/>
    <property type="match status" value="1"/>
</dbReference>
<dbReference type="InterPro" id="IPR023095">
    <property type="entry name" value="Ade_MeTrfase_dom_2"/>
</dbReference>
<gene>
    <name evidence="8" type="ORF">H9626_14570</name>
</gene>
<comment type="similarity">
    <text evidence="1 7">Belongs to the N(4)/N(6)-methyltransferase family.</text>
</comment>